<accession>A0A0B6X655</accession>
<dbReference type="EMBL" id="FO818637">
    <property type="protein sequence ID" value="CDM89367.1"/>
    <property type="molecule type" value="Genomic_DNA"/>
</dbReference>
<dbReference type="Proteomes" id="UP000032930">
    <property type="component" value="Chromosome"/>
</dbReference>
<protein>
    <submittedName>
        <fullName evidence="1">Uncharacterized protein</fullName>
    </submittedName>
</protein>
<dbReference type="AlphaFoldDB" id="A0A0B6X655"/>
<dbReference type="KEGG" id="xbv:XBW1_2010"/>
<proteinExistence type="predicted"/>
<reference evidence="1 2" key="1">
    <citation type="submission" date="2014-02" db="EMBL/GenBank/DDBJ databases">
        <authorList>
            <person name="Genoscope - CEA"/>
        </authorList>
    </citation>
    <scope>NUCLEOTIDE SEQUENCE [LARGE SCALE GENOMIC DNA]</scope>
    <source>
        <strain evidence="1 2">CS03</strain>
    </source>
</reference>
<evidence type="ECO:0000313" key="2">
    <source>
        <dbReference type="Proteomes" id="UP000032930"/>
    </source>
</evidence>
<sequence length="38" mass="4489">MIKIKITFLNNSKAIKIYLQLNCYYKKIIPIDVISQCI</sequence>
<organism evidence="1 2">
    <name type="scientific">Xenorhabdus bovienii</name>
    <name type="common">Xenorhabdus nematophila subsp. bovienii</name>
    <dbReference type="NCBI Taxonomy" id="40576"/>
    <lineage>
        <taxon>Bacteria</taxon>
        <taxon>Pseudomonadati</taxon>
        <taxon>Pseudomonadota</taxon>
        <taxon>Gammaproteobacteria</taxon>
        <taxon>Enterobacterales</taxon>
        <taxon>Morganellaceae</taxon>
        <taxon>Xenorhabdus</taxon>
    </lineage>
</organism>
<evidence type="ECO:0000313" key="1">
    <source>
        <dbReference type="EMBL" id="CDM89367.1"/>
    </source>
</evidence>
<gene>
    <name evidence="1" type="ORF">XBW1_2010</name>
</gene>
<name>A0A0B6X655_XENBV</name>